<dbReference type="GO" id="GO:0030003">
    <property type="term" value="P:intracellular monoatomic cation homeostasis"/>
    <property type="evidence" value="ECO:0007669"/>
    <property type="project" value="UniProtKB-ARBA"/>
</dbReference>
<keyword evidence="15" id="KW-1185">Reference proteome</keyword>
<dbReference type="STRING" id="101127.A0A1X2GEU5"/>
<evidence type="ECO:0000313" key="15">
    <source>
        <dbReference type="Proteomes" id="UP000242146"/>
    </source>
</evidence>
<feature type="compositionally biased region" description="Polar residues" evidence="11">
    <location>
        <begin position="21"/>
        <end position="38"/>
    </location>
</feature>
<sequence>MAFGHASSQASGDHQALHGSPQPSSSLYAPAQHTYNHPQASGETFQALNHDHSHAHAHDHAHHDHGHSAHQDHSHAHDHDQHDHHSHHDHHGHGHDHHDHAHDHSHAHDHHGHHGHDHHGHDHHGHSHDHHGHSHDHHDFPPVYIPPLPTWSEIFATLSPAQKTIFTWFSIHFFIGICVYCAGAANESLAMLGFAYLVFFDALGVLNGFVSNVIRTQPAFVAANTKRPFGAHRLEIIVAMANTVYLLFATMQTTKESLEHFLLEGHHGGGEEHTEAGLGLLSYVVLVLAIGTCFFASVTLRNHENFVRFLRRTPPTVQGFSYHVLNGTRGNPLHVILSNVYSLCIVGSGLVVCLFNFFGLITPTIDKCLALGEAVLMFYLGYPTAKALANLLLQTSPNTVRHSVDHRLAEIRQNPSILRIERVHFWQNTYGRCVGTLEVYIRPDADEQAILQFVYQKLEGLTSVSESYDEKGQQRSELTVSIIKS</sequence>
<feature type="compositionally biased region" description="Basic residues" evidence="11">
    <location>
        <begin position="84"/>
        <end position="95"/>
    </location>
</feature>
<dbReference type="GO" id="GO:0098771">
    <property type="term" value="P:inorganic ion homeostasis"/>
    <property type="evidence" value="ECO:0007669"/>
    <property type="project" value="UniProtKB-ARBA"/>
</dbReference>
<evidence type="ECO:0000256" key="12">
    <source>
        <dbReference type="SAM" id="Phobius"/>
    </source>
</evidence>
<evidence type="ECO:0000256" key="1">
    <source>
        <dbReference type="ARBA" id="ARBA00004166"/>
    </source>
</evidence>
<evidence type="ECO:0000313" key="14">
    <source>
        <dbReference type="EMBL" id="ORX52058.1"/>
    </source>
</evidence>
<keyword evidence="2" id="KW-0813">Transport</keyword>
<feature type="compositionally biased region" description="Basic and acidic residues" evidence="11">
    <location>
        <begin position="52"/>
        <end position="83"/>
    </location>
</feature>
<reference evidence="14 15" key="1">
    <citation type="submission" date="2016-07" db="EMBL/GenBank/DDBJ databases">
        <title>Pervasive Adenine N6-methylation of Active Genes in Fungi.</title>
        <authorList>
            <consortium name="DOE Joint Genome Institute"/>
            <person name="Mondo S.J."/>
            <person name="Dannebaum R.O."/>
            <person name="Kuo R.C."/>
            <person name="Labutti K."/>
            <person name="Haridas S."/>
            <person name="Kuo A."/>
            <person name="Salamov A."/>
            <person name="Ahrendt S.R."/>
            <person name="Lipzen A."/>
            <person name="Sullivan W."/>
            <person name="Andreopoulos W.B."/>
            <person name="Clum A."/>
            <person name="Lindquist E."/>
            <person name="Daum C."/>
            <person name="Ramamoorthy G.K."/>
            <person name="Gryganskyi A."/>
            <person name="Culley D."/>
            <person name="Magnuson J.K."/>
            <person name="James T.Y."/>
            <person name="O'Malley M.A."/>
            <person name="Stajich J.E."/>
            <person name="Spatafora J.W."/>
            <person name="Visel A."/>
            <person name="Grigoriev I.V."/>
        </authorList>
    </citation>
    <scope>NUCLEOTIDE SEQUENCE [LARGE SCALE GENOMIC DNA]</scope>
    <source>
        <strain evidence="14 15">NRRL 3301</strain>
    </source>
</reference>
<dbReference type="OrthoDB" id="5382797at2759"/>
<comment type="subcellular location">
    <subcellularLocation>
        <location evidence="1">Golgi apparatus</location>
        <location evidence="1">trans-Golgi network membrane</location>
        <topology evidence="1">Multi-pass membrane protein</topology>
    </subcellularLocation>
</comment>
<keyword evidence="5 12" id="KW-1133">Transmembrane helix</keyword>
<keyword evidence="7" id="KW-0406">Ion transport</keyword>
<feature type="compositionally biased region" description="Polar residues" evidence="11">
    <location>
        <begin position="1"/>
        <end position="12"/>
    </location>
</feature>
<dbReference type="GO" id="GO:0005794">
    <property type="term" value="C:Golgi apparatus"/>
    <property type="evidence" value="ECO:0007669"/>
    <property type="project" value="UniProtKB-SubCell"/>
</dbReference>
<feature type="compositionally biased region" description="Basic and acidic residues" evidence="11">
    <location>
        <begin position="96"/>
        <end position="106"/>
    </location>
</feature>
<feature type="transmembrane region" description="Helical" evidence="12">
    <location>
        <begin position="165"/>
        <end position="185"/>
    </location>
</feature>
<dbReference type="Proteomes" id="UP000242146">
    <property type="component" value="Unassembled WGS sequence"/>
</dbReference>
<dbReference type="SUPFAM" id="SSF161111">
    <property type="entry name" value="Cation efflux protein transmembrane domain-like"/>
    <property type="match status" value="1"/>
</dbReference>
<evidence type="ECO:0000256" key="6">
    <source>
        <dbReference type="ARBA" id="ARBA00023034"/>
    </source>
</evidence>
<dbReference type="EMBL" id="MCGT01000019">
    <property type="protein sequence ID" value="ORX52058.1"/>
    <property type="molecule type" value="Genomic_DNA"/>
</dbReference>
<evidence type="ECO:0000256" key="7">
    <source>
        <dbReference type="ARBA" id="ARBA00023065"/>
    </source>
</evidence>
<proteinExistence type="predicted"/>
<name>A0A1X2GEU5_9FUNG</name>
<evidence type="ECO:0000256" key="10">
    <source>
        <dbReference type="ARBA" id="ARBA00045455"/>
    </source>
</evidence>
<feature type="transmembrane region" description="Helical" evidence="12">
    <location>
        <begin position="280"/>
        <end position="300"/>
    </location>
</feature>
<keyword evidence="3 12" id="KW-0812">Transmembrane</keyword>
<comment type="subunit">
    <text evidence="9">Heterodimer with SLC30A5; form a functional zinc ion transmembrane transporter.</text>
</comment>
<dbReference type="InterPro" id="IPR058533">
    <property type="entry name" value="Cation_efflux_TM"/>
</dbReference>
<keyword evidence="6" id="KW-0333">Golgi apparatus</keyword>
<dbReference type="InterPro" id="IPR027469">
    <property type="entry name" value="Cation_efflux_TMD_sf"/>
</dbReference>
<feature type="transmembrane region" description="Helical" evidence="12">
    <location>
        <begin position="234"/>
        <end position="251"/>
    </location>
</feature>
<gene>
    <name evidence="14" type="ORF">DM01DRAFT_1375261</name>
</gene>
<dbReference type="AlphaFoldDB" id="A0A1X2GEU5"/>
<dbReference type="GO" id="GO:0006829">
    <property type="term" value="P:zinc ion transport"/>
    <property type="evidence" value="ECO:0007669"/>
    <property type="project" value="TreeGrafter"/>
</dbReference>
<dbReference type="PANTHER" id="PTHR46531:SF1">
    <property type="entry name" value="ZINC TRANSPORTER 6"/>
    <property type="match status" value="1"/>
</dbReference>
<evidence type="ECO:0000256" key="3">
    <source>
        <dbReference type="ARBA" id="ARBA00022692"/>
    </source>
</evidence>
<dbReference type="Gene3D" id="1.20.1510.10">
    <property type="entry name" value="Cation efflux protein transmembrane domain"/>
    <property type="match status" value="1"/>
</dbReference>
<feature type="transmembrane region" description="Helical" evidence="12">
    <location>
        <begin position="191"/>
        <end position="214"/>
    </location>
</feature>
<evidence type="ECO:0000256" key="2">
    <source>
        <dbReference type="ARBA" id="ARBA00022448"/>
    </source>
</evidence>
<dbReference type="PANTHER" id="PTHR46531">
    <property type="entry name" value="ZINC TRANSPORTER 6"/>
    <property type="match status" value="1"/>
</dbReference>
<dbReference type="GO" id="GO:0016020">
    <property type="term" value="C:membrane"/>
    <property type="evidence" value="ECO:0007669"/>
    <property type="project" value="InterPro"/>
</dbReference>
<evidence type="ECO:0000256" key="11">
    <source>
        <dbReference type="SAM" id="MobiDB-lite"/>
    </source>
</evidence>
<evidence type="ECO:0000259" key="13">
    <source>
        <dbReference type="Pfam" id="PF01545"/>
    </source>
</evidence>
<dbReference type="Pfam" id="PF01545">
    <property type="entry name" value="Cation_efflux"/>
    <property type="match status" value="1"/>
</dbReference>
<comment type="caution">
    <text evidence="14">The sequence shown here is derived from an EMBL/GenBank/DDBJ whole genome shotgun (WGS) entry which is preliminary data.</text>
</comment>
<accession>A0A1X2GEU5</accession>
<dbReference type="GO" id="GO:0008324">
    <property type="term" value="F:monoatomic cation transmembrane transporter activity"/>
    <property type="evidence" value="ECO:0007669"/>
    <property type="project" value="InterPro"/>
</dbReference>
<evidence type="ECO:0000256" key="5">
    <source>
        <dbReference type="ARBA" id="ARBA00022989"/>
    </source>
</evidence>
<feature type="domain" description="Cation efflux protein transmembrane" evidence="13">
    <location>
        <begin position="166"/>
        <end position="392"/>
    </location>
</feature>
<feature type="compositionally biased region" description="Basic residues" evidence="11">
    <location>
        <begin position="107"/>
        <end position="135"/>
    </location>
</feature>
<comment type="function">
    <text evidence="10">Has probably no intrinsic transporter activity but together with SLC30A5 forms a functional zinc ion:proton antiporter heterodimer, mediating zinc entry into the lumen of organelles along the secretory pathway. As part of that zinc ion:proton antiporter, contributes to zinc ion homeostasis within the early secretory pathway and regulates the activation and folding of enzymes like alkaline phosphatases and enzymes involved in phosphatidylinositol glycan anchor biosynthesis.</text>
</comment>
<feature type="region of interest" description="Disordered" evidence="11">
    <location>
        <begin position="52"/>
        <end position="139"/>
    </location>
</feature>
<organism evidence="14 15">
    <name type="scientific">Hesseltinella vesiculosa</name>
    <dbReference type="NCBI Taxonomy" id="101127"/>
    <lineage>
        <taxon>Eukaryota</taxon>
        <taxon>Fungi</taxon>
        <taxon>Fungi incertae sedis</taxon>
        <taxon>Mucoromycota</taxon>
        <taxon>Mucoromycotina</taxon>
        <taxon>Mucoromycetes</taxon>
        <taxon>Mucorales</taxon>
        <taxon>Cunninghamellaceae</taxon>
        <taxon>Hesseltinella</taxon>
    </lineage>
</organism>
<evidence type="ECO:0000256" key="9">
    <source>
        <dbReference type="ARBA" id="ARBA00038600"/>
    </source>
</evidence>
<evidence type="ECO:0000256" key="4">
    <source>
        <dbReference type="ARBA" id="ARBA00022833"/>
    </source>
</evidence>
<keyword evidence="4" id="KW-0862">Zinc</keyword>
<protein>
    <submittedName>
        <fullName evidence="14">Cation efflux protein</fullName>
    </submittedName>
</protein>
<evidence type="ECO:0000256" key="8">
    <source>
        <dbReference type="ARBA" id="ARBA00023136"/>
    </source>
</evidence>
<keyword evidence="8 12" id="KW-0472">Membrane</keyword>
<feature type="transmembrane region" description="Helical" evidence="12">
    <location>
        <begin position="340"/>
        <end position="361"/>
    </location>
</feature>
<feature type="region of interest" description="Disordered" evidence="11">
    <location>
        <begin position="1"/>
        <end position="38"/>
    </location>
</feature>
<dbReference type="InterPro" id="IPR052005">
    <property type="entry name" value="CDF_SLC30A"/>
</dbReference>